<organism evidence="2 3">
    <name type="scientific">Plakobranchus ocellatus</name>
    <dbReference type="NCBI Taxonomy" id="259542"/>
    <lineage>
        <taxon>Eukaryota</taxon>
        <taxon>Metazoa</taxon>
        <taxon>Spiralia</taxon>
        <taxon>Lophotrochozoa</taxon>
        <taxon>Mollusca</taxon>
        <taxon>Gastropoda</taxon>
        <taxon>Heterobranchia</taxon>
        <taxon>Euthyneura</taxon>
        <taxon>Panpulmonata</taxon>
        <taxon>Sacoglossa</taxon>
        <taxon>Placobranchoidea</taxon>
        <taxon>Plakobranchidae</taxon>
        <taxon>Plakobranchus</taxon>
    </lineage>
</organism>
<accession>A0AAV3ZNQ0</accession>
<sequence length="98" mass="11092">MDTELAIQRRRIRMLALKRDSAVNIQQVQTLCLSSVTADLYQWRILLVKVLHISLILGLTGCFRILLCGSIPKVNKDINAFLTITVGFNFYKAGKLMP</sequence>
<comment type="caution">
    <text evidence="2">The sequence shown here is derived from an EMBL/GenBank/DDBJ whole genome shotgun (WGS) entry which is preliminary data.</text>
</comment>
<keyword evidence="1" id="KW-0472">Membrane</keyword>
<dbReference type="AlphaFoldDB" id="A0AAV3ZNQ0"/>
<reference evidence="2 3" key="1">
    <citation type="journal article" date="2021" name="Elife">
        <title>Chloroplast acquisition without the gene transfer in kleptoplastic sea slugs, Plakobranchus ocellatus.</title>
        <authorList>
            <person name="Maeda T."/>
            <person name="Takahashi S."/>
            <person name="Yoshida T."/>
            <person name="Shimamura S."/>
            <person name="Takaki Y."/>
            <person name="Nagai Y."/>
            <person name="Toyoda A."/>
            <person name="Suzuki Y."/>
            <person name="Arimoto A."/>
            <person name="Ishii H."/>
            <person name="Satoh N."/>
            <person name="Nishiyama T."/>
            <person name="Hasebe M."/>
            <person name="Maruyama T."/>
            <person name="Minagawa J."/>
            <person name="Obokata J."/>
            <person name="Shigenobu S."/>
        </authorList>
    </citation>
    <scope>NUCLEOTIDE SEQUENCE [LARGE SCALE GENOMIC DNA]</scope>
</reference>
<keyword evidence="1" id="KW-1133">Transmembrane helix</keyword>
<evidence type="ECO:0000313" key="2">
    <source>
        <dbReference type="EMBL" id="GFO00701.1"/>
    </source>
</evidence>
<evidence type="ECO:0000313" key="3">
    <source>
        <dbReference type="Proteomes" id="UP000735302"/>
    </source>
</evidence>
<dbReference type="Proteomes" id="UP000735302">
    <property type="component" value="Unassembled WGS sequence"/>
</dbReference>
<dbReference type="EMBL" id="BLXT01003136">
    <property type="protein sequence ID" value="GFO00701.1"/>
    <property type="molecule type" value="Genomic_DNA"/>
</dbReference>
<evidence type="ECO:0000256" key="1">
    <source>
        <dbReference type="SAM" id="Phobius"/>
    </source>
</evidence>
<feature type="transmembrane region" description="Helical" evidence="1">
    <location>
        <begin position="43"/>
        <end position="67"/>
    </location>
</feature>
<protein>
    <submittedName>
        <fullName evidence="2">Uncharacterized protein</fullName>
    </submittedName>
</protein>
<proteinExistence type="predicted"/>
<keyword evidence="1" id="KW-0812">Transmembrane</keyword>
<gene>
    <name evidence="2" type="ORF">PoB_002720600</name>
</gene>
<keyword evidence="3" id="KW-1185">Reference proteome</keyword>
<name>A0AAV3ZNQ0_9GAST</name>